<reference evidence="1" key="1">
    <citation type="submission" date="2020-05" db="EMBL/GenBank/DDBJ databases">
        <title>Large-scale comparative analyses of tick genomes elucidate their genetic diversity and vector capacities.</title>
        <authorList>
            <person name="Jia N."/>
            <person name="Wang J."/>
            <person name="Shi W."/>
            <person name="Du L."/>
            <person name="Sun Y."/>
            <person name="Zhan W."/>
            <person name="Jiang J."/>
            <person name="Wang Q."/>
            <person name="Zhang B."/>
            <person name="Ji P."/>
            <person name="Sakyi L.B."/>
            <person name="Cui X."/>
            <person name="Yuan T."/>
            <person name="Jiang B."/>
            <person name="Yang W."/>
            <person name="Lam T.T.-Y."/>
            <person name="Chang Q."/>
            <person name="Ding S."/>
            <person name="Wang X."/>
            <person name="Zhu J."/>
            <person name="Ruan X."/>
            <person name="Zhao L."/>
            <person name="Wei J."/>
            <person name="Que T."/>
            <person name="Du C."/>
            <person name="Cheng J."/>
            <person name="Dai P."/>
            <person name="Han X."/>
            <person name="Huang E."/>
            <person name="Gao Y."/>
            <person name="Liu J."/>
            <person name="Shao H."/>
            <person name="Ye R."/>
            <person name="Li L."/>
            <person name="Wei W."/>
            <person name="Wang X."/>
            <person name="Wang C."/>
            <person name="Yang T."/>
            <person name="Huo Q."/>
            <person name="Li W."/>
            <person name="Guo W."/>
            <person name="Chen H."/>
            <person name="Zhou L."/>
            <person name="Ni X."/>
            <person name="Tian J."/>
            <person name="Zhou Y."/>
            <person name="Sheng Y."/>
            <person name="Liu T."/>
            <person name="Pan Y."/>
            <person name="Xia L."/>
            <person name="Li J."/>
            <person name="Zhao F."/>
            <person name="Cao W."/>
        </authorList>
    </citation>
    <scope>NUCLEOTIDE SEQUENCE</scope>
    <source>
        <strain evidence="1">Dsil-2018</strain>
    </source>
</reference>
<organism evidence="1 2">
    <name type="scientific">Dermacentor silvarum</name>
    <name type="common">Tick</name>
    <dbReference type="NCBI Taxonomy" id="543639"/>
    <lineage>
        <taxon>Eukaryota</taxon>
        <taxon>Metazoa</taxon>
        <taxon>Ecdysozoa</taxon>
        <taxon>Arthropoda</taxon>
        <taxon>Chelicerata</taxon>
        <taxon>Arachnida</taxon>
        <taxon>Acari</taxon>
        <taxon>Parasitiformes</taxon>
        <taxon>Ixodida</taxon>
        <taxon>Ixodoidea</taxon>
        <taxon>Ixodidae</taxon>
        <taxon>Rhipicephalinae</taxon>
        <taxon>Dermacentor</taxon>
    </lineage>
</organism>
<gene>
    <name evidence="1" type="ORF">HPB49_013027</name>
</gene>
<sequence>MSATLGALCAAGITRRQPKPAPKDSCHPSTAAGPDSRLLVSEATWRALSMPQVVIPETTRSCPGEKQFHAAFRFQAQDLIAPTGAIPWQDLEPWTFRKWQEEKQGSSGSHAAGELGI</sequence>
<proteinExistence type="predicted"/>
<dbReference type="Proteomes" id="UP000821865">
    <property type="component" value="Chromosome 1"/>
</dbReference>
<evidence type="ECO:0000313" key="2">
    <source>
        <dbReference type="Proteomes" id="UP000821865"/>
    </source>
</evidence>
<comment type="caution">
    <text evidence="1">The sequence shown here is derived from an EMBL/GenBank/DDBJ whole genome shotgun (WGS) entry which is preliminary data.</text>
</comment>
<keyword evidence="2" id="KW-1185">Reference proteome</keyword>
<evidence type="ECO:0000313" key="1">
    <source>
        <dbReference type="EMBL" id="KAH7980098.1"/>
    </source>
</evidence>
<dbReference type="EMBL" id="CM023470">
    <property type="protein sequence ID" value="KAH7980098.1"/>
    <property type="molecule type" value="Genomic_DNA"/>
</dbReference>
<accession>A0ACB8E0P9</accession>
<protein>
    <submittedName>
        <fullName evidence="1">Uncharacterized protein</fullName>
    </submittedName>
</protein>
<name>A0ACB8E0P9_DERSI</name>